<protein>
    <submittedName>
        <fullName evidence="2">Uncharacterized protein</fullName>
    </submittedName>
</protein>
<organism evidence="2 3">
    <name type="scientific">Streptomyces thermospinosisporus</name>
    <dbReference type="NCBI Taxonomy" id="161482"/>
    <lineage>
        <taxon>Bacteria</taxon>
        <taxon>Bacillati</taxon>
        <taxon>Actinomycetota</taxon>
        <taxon>Actinomycetes</taxon>
        <taxon>Kitasatosporales</taxon>
        <taxon>Streptomycetaceae</taxon>
        <taxon>Streptomyces</taxon>
    </lineage>
</organism>
<accession>A0ABP4JXC1</accession>
<gene>
    <name evidence="2" type="ORF">GCM10009601_58990</name>
</gene>
<comment type="caution">
    <text evidence="2">The sequence shown here is derived from an EMBL/GenBank/DDBJ whole genome shotgun (WGS) entry which is preliminary data.</text>
</comment>
<name>A0ABP4JXC1_9ACTN</name>
<reference evidence="3" key="1">
    <citation type="journal article" date="2019" name="Int. J. Syst. Evol. Microbiol.">
        <title>The Global Catalogue of Microorganisms (GCM) 10K type strain sequencing project: providing services to taxonomists for standard genome sequencing and annotation.</title>
        <authorList>
            <consortium name="The Broad Institute Genomics Platform"/>
            <consortium name="The Broad Institute Genome Sequencing Center for Infectious Disease"/>
            <person name="Wu L."/>
            <person name="Ma J."/>
        </authorList>
    </citation>
    <scope>NUCLEOTIDE SEQUENCE [LARGE SCALE GENOMIC DNA]</scope>
    <source>
        <strain evidence="3">JCM 11756</strain>
    </source>
</reference>
<evidence type="ECO:0000313" key="3">
    <source>
        <dbReference type="Proteomes" id="UP001500973"/>
    </source>
</evidence>
<evidence type="ECO:0000256" key="1">
    <source>
        <dbReference type="SAM" id="MobiDB-lite"/>
    </source>
</evidence>
<feature type="compositionally biased region" description="Basic residues" evidence="1">
    <location>
        <begin position="41"/>
        <end position="52"/>
    </location>
</feature>
<feature type="region of interest" description="Disordered" evidence="1">
    <location>
        <begin position="25"/>
        <end position="52"/>
    </location>
</feature>
<evidence type="ECO:0000313" key="2">
    <source>
        <dbReference type="EMBL" id="GAA1434471.1"/>
    </source>
</evidence>
<dbReference type="RefSeq" id="WP_344016320.1">
    <property type="nucleotide sequence ID" value="NZ_BAAAIZ010000118.1"/>
</dbReference>
<keyword evidence="3" id="KW-1185">Reference proteome</keyword>
<dbReference type="EMBL" id="BAAAIZ010000118">
    <property type="protein sequence ID" value="GAA1434471.1"/>
    <property type="molecule type" value="Genomic_DNA"/>
</dbReference>
<dbReference type="Proteomes" id="UP001500973">
    <property type="component" value="Unassembled WGS sequence"/>
</dbReference>
<proteinExistence type="predicted"/>
<sequence length="52" mass="5260">MSFVQPSRYDVVADGAVAGEAVRLPAGLPTGIDTSTGGGARKSRPRSGRSVT</sequence>